<dbReference type="Pfam" id="PF01343">
    <property type="entry name" value="Peptidase_S49"/>
    <property type="match status" value="1"/>
</dbReference>
<dbReference type="CDD" id="cd07023">
    <property type="entry name" value="S49_Sppa_N_C"/>
    <property type="match status" value="1"/>
</dbReference>
<keyword evidence="7" id="KW-1185">Reference proteome</keyword>
<evidence type="ECO:0000259" key="5">
    <source>
        <dbReference type="Pfam" id="PF01343"/>
    </source>
</evidence>
<evidence type="ECO:0000313" key="7">
    <source>
        <dbReference type="Proteomes" id="UP001205890"/>
    </source>
</evidence>
<dbReference type="InterPro" id="IPR047272">
    <property type="entry name" value="S49_SppA_C"/>
</dbReference>
<gene>
    <name evidence="6" type="primary">sppA</name>
    <name evidence="6" type="ORF">NK718_09850</name>
</gene>
<accession>A0ABT1LBF7</accession>
<dbReference type="InterPro" id="IPR002142">
    <property type="entry name" value="Peptidase_S49"/>
</dbReference>
<comment type="caution">
    <text evidence="6">The sequence shown here is derived from an EMBL/GenBank/DDBJ whole genome shotgun (WGS) entry which is preliminary data.</text>
</comment>
<comment type="similarity">
    <text evidence="1">Belongs to the peptidase S49 family.</text>
</comment>
<dbReference type="Proteomes" id="UP001205890">
    <property type="component" value="Unassembled WGS sequence"/>
</dbReference>
<keyword evidence="3" id="KW-0378">Hydrolase</keyword>
<organism evidence="6 7">
    <name type="scientific">Alsobacter ponti</name>
    <dbReference type="NCBI Taxonomy" id="2962936"/>
    <lineage>
        <taxon>Bacteria</taxon>
        <taxon>Pseudomonadati</taxon>
        <taxon>Pseudomonadota</taxon>
        <taxon>Alphaproteobacteria</taxon>
        <taxon>Hyphomicrobiales</taxon>
        <taxon>Alsobacteraceae</taxon>
        <taxon>Alsobacter</taxon>
    </lineage>
</organism>
<dbReference type="PANTHER" id="PTHR42987:SF6">
    <property type="entry name" value="PROTEINASE IV"/>
    <property type="match status" value="1"/>
</dbReference>
<dbReference type="RefSeq" id="WP_254741151.1">
    <property type="nucleotide sequence ID" value="NZ_JANCLU010000008.1"/>
</dbReference>
<evidence type="ECO:0000256" key="3">
    <source>
        <dbReference type="ARBA" id="ARBA00022801"/>
    </source>
</evidence>
<sequence>MSDSDYLVDRRRMARKVTFWRVAAFAVACAAIVGLALAFGDREFGARAQAHVAKIEISGVITGDDKTLDLIKRVGESAAPRAVLVEINSPGGTVTGSELLFDALRELSAKKPTVAVVSGMAASGGYIAAMGTDRIVAQQTSLVGSIGVLFQMPNVVGLLDKIGVTVETVKSAPLKAAPSPFERSTPEAQEALRSLVVSSFDWFKGLVSSRRGITGQELATVSDGRVFTGSQALGLRLVDELGAQKQAVAWLEKEKGIAKDLPVKEWKRTEDRALGLFGIASSVAGAVGLRDLAGGLKALDTAAARPVLDGMLALWQP</sequence>
<dbReference type="InterPro" id="IPR004635">
    <property type="entry name" value="Pept_S49_SppA"/>
</dbReference>
<dbReference type="InterPro" id="IPR029045">
    <property type="entry name" value="ClpP/crotonase-like_dom_sf"/>
</dbReference>
<dbReference type="PANTHER" id="PTHR42987">
    <property type="entry name" value="PEPTIDASE S49"/>
    <property type="match status" value="1"/>
</dbReference>
<dbReference type="SUPFAM" id="SSF52096">
    <property type="entry name" value="ClpP/crotonase"/>
    <property type="match status" value="1"/>
</dbReference>
<proteinExistence type="inferred from homology"/>
<protein>
    <submittedName>
        <fullName evidence="6">Signal peptide peptidase SppA</fullName>
    </submittedName>
</protein>
<dbReference type="NCBIfam" id="TIGR00706">
    <property type="entry name" value="SppA_dom"/>
    <property type="match status" value="1"/>
</dbReference>
<dbReference type="Gene3D" id="3.90.226.10">
    <property type="entry name" value="2-enoyl-CoA Hydratase, Chain A, domain 1"/>
    <property type="match status" value="2"/>
</dbReference>
<feature type="domain" description="Peptidase S49" evidence="5">
    <location>
        <begin position="106"/>
        <end position="257"/>
    </location>
</feature>
<evidence type="ECO:0000313" key="6">
    <source>
        <dbReference type="EMBL" id="MCP8938817.1"/>
    </source>
</evidence>
<evidence type="ECO:0000256" key="2">
    <source>
        <dbReference type="ARBA" id="ARBA00022670"/>
    </source>
</evidence>
<keyword evidence="2" id="KW-0645">Protease</keyword>
<keyword evidence="4" id="KW-0720">Serine protease</keyword>
<name>A0ABT1LBF7_9HYPH</name>
<reference evidence="6 7" key="1">
    <citation type="submission" date="2022-07" db="EMBL/GenBank/DDBJ databases">
        <authorList>
            <person name="Li W.-J."/>
            <person name="Deng Q.-Q."/>
        </authorList>
    </citation>
    <scope>NUCLEOTIDE SEQUENCE [LARGE SCALE GENOMIC DNA]</scope>
    <source>
        <strain evidence="6 7">SYSU M60028</strain>
    </source>
</reference>
<evidence type="ECO:0000256" key="1">
    <source>
        <dbReference type="ARBA" id="ARBA00008683"/>
    </source>
</evidence>
<dbReference type="EMBL" id="JANCLU010000008">
    <property type="protein sequence ID" value="MCP8938817.1"/>
    <property type="molecule type" value="Genomic_DNA"/>
</dbReference>
<evidence type="ECO:0000256" key="4">
    <source>
        <dbReference type="ARBA" id="ARBA00022825"/>
    </source>
</evidence>